<dbReference type="EMBL" id="CAUOFW020004460">
    <property type="protein sequence ID" value="CAK9165836.1"/>
    <property type="molecule type" value="Genomic_DNA"/>
</dbReference>
<keyword evidence="4" id="KW-1185">Reference proteome</keyword>
<gene>
    <name evidence="3" type="ORF">ILEXP_LOCUS35005</name>
</gene>
<feature type="domain" description="DC1" evidence="2">
    <location>
        <begin position="96"/>
        <end position="143"/>
    </location>
</feature>
<accession>A0ABC8T9M8</accession>
<dbReference type="InterPro" id="IPR004146">
    <property type="entry name" value="DC1"/>
</dbReference>
<dbReference type="Pfam" id="PF03107">
    <property type="entry name" value="C1_2"/>
    <property type="match status" value="2"/>
</dbReference>
<evidence type="ECO:0000313" key="4">
    <source>
        <dbReference type="Proteomes" id="UP001642360"/>
    </source>
</evidence>
<evidence type="ECO:0000256" key="1">
    <source>
        <dbReference type="ARBA" id="ARBA00022737"/>
    </source>
</evidence>
<dbReference type="PANTHER" id="PTHR32410">
    <property type="entry name" value="CYSTEINE/HISTIDINE-RICH C1 DOMAIN FAMILY PROTEIN"/>
    <property type="match status" value="1"/>
</dbReference>
<sequence length="234" mass="26653">MDQKDHDLDVLHLPMNCFVEHLLLEKIEDEPMISHWSHEHQLTLFKVQNDNETNNDNTILCDSCVQPISHPFYCCTQCVYFLHLNCANLPPEIQHPLHQHPIQLSNFSEFYRPTGCEACESYNNGFFYKCDTCKSFAIDVKCALLPASIVHEAHKHSLCQRNNTRVSMDIAVHVDSIFIITGSDVRIAISVYAVIVFYSLKPSSIDGIDIPSSLPILLSLIIPKISIVKFARKK</sequence>
<dbReference type="PANTHER" id="PTHR32410:SF216">
    <property type="entry name" value="PHORBOL-ESTER_DAG-TYPE DOMAIN-CONTAINING PROTEIN"/>
    <property type="match status" value="1"/>
</dbReference>
<reference evidence="3 4" key="1">
    <citation type="submission" date="2024-02" db="EMBL/GenBank/DDBJ databases">
        <authorList>
            <person name="Vignale AGUSTIN F."/>
            <person name="Sosa J E."/>
            <person name="Modenutti C."/>
        </authorList>
    </citation>
    <scope>NUCLEOTIDE SEQUENCE [LARGE SCALE GENOMIC DNA]</scope>
</reference>
<organism evidence="3 4">
    <name type="scientific">Ilex paraguariensis</name>
    <name type="common">yerba mate</name>
    <dbReference type="NCBI Taxonomy" id="185542"/>
    <lineage>
        <taxon>Eukaryota</taxon>
        <taxon>Viridiplantae</taxon>
        <taxon>Streptophyta</taxon>
        <taxon>Embryophyta</taxon>
        <taxon>Tracheophyta</taxon>
        <taxon>Spermatophyta</taxon>
        <taxon>Magnoliopsida</taxon>
        <taxon>eudicotyledons</taxon>
        <taxon>Gunneridae</taxon>
        <taxon>Pentapetalae</taxon>
        <taxon>asterids</taxon>
        <taxon>campanulids</taxon>
        <taxon>Aquifoliales</taxon>
        <taxon>Aquifoliaceae</taxon>
        <taxon>Ilex</taxon>
    </lineage>
</organism>
<dbReference type="AlphaFoldDB" id="A0ABC8T9M8"/>
<name>A0ABC8T9M8_9AQUA</name>
<protein>
    <recommendedName>
        <fullName evidence="2">DC1 domain-containing protein</fullName>
    </recommendedName>
</protein>
<proteinExistence type="predicted"/>
<keyword evidence="1" id="KW-0677">Repeat</keyword>
<comment type="caution">
    <text evidence="3">The sequence shown here is derived from an EMBL/GenBank/DDBJ whole genome shotgun (WGS) entry which is preliminary data.</text>
</comment>
<dbReference type="SUPFAM" id="SSF57889">
    <property type="entry name" value="Cysteine-rich domain"/>
    <property type="match status" value="1"/>
</dbReference>
<evidence type="ECO:0000313" key="3">
    <source>
        <dbReference type="EMBL" id="CAK9165836.1"/>
    </source>
</evidence>
<evidence type="ECO:0000259" key="2">
    <source>
        <dbReference type="Pfam" id="PF03107"/>
    </source>
</evidence>
<dbReference type="Proteomes" id="UP001642360">
    <property type="component" value="Unassembled WGS sequence"/>
</dbReference>
<feature type="domain" description="DC1" evidence="2">
    <location>
        <begin position="37"/>
        <end position="87"/>
    </location>
</feature>
<dbReference type="InterPro" id="IPR046349">
    <property type="entry name" value="C1-like_sf"/>
</dbReference>
<dbReference type="InterPro" id="IPR053192">
    <property type="entry name" value="Vacuole_Formation_Reg"/>
</dbReference>